<dbReference type="PRINTS" id="PR00853">
    <property type="entry name" value="XPGRADSUPER"/>
</dbReference>
<feature type="domain" description="Post-transcriptional regulator MKT1 N-terminal" evidence="5">
    <location>
        <begin position="301"/>
        <end position="389"/>
    </location>
</feature>
<dbReference type="InterPro" id="IPR037314">
    <property type="entry name" value="MKT1_H3TH"/>
</dbReference>
<evidence type="ECO:0000256" key="2">
    <source>
        <dbReference type="ARBA" id="ARBA00024023"/>
    </source>
</evidence>
<evidence type="ECO:0000259" key="3">
    <source>
        <dbReference type="Pfam" id="PF00752"/>
    </source>
</evidence>
<dbReference type="InterPro" id="IPR029060">
    <property type="entry name" value="PIN-like_dom_sf"/>
</dbReference>
<dbReference type="InterPro" id="IPR022039">
    <property type="entry name" value="MKT1_C"/>
</dbReference>
<dbReference type="Proteomes" id="UP000266861">
    <property type="component" value="Unassembled WGS sequence"/>
</dbReference>
<accession>A0A397G8A1</accession>
<name>A0A397G8A1_9GLOM</name>
<evidence type="ECO:0000259" key="4">
    <source>
        <dbReference type="Pfam" id="PF12246"/>
    </source>
</evidence>
<dbReference type="AlphaFoldDB" id="A0A397G8A1"/>
<proteinExistence type="inferred from homology"/>
<dbReference type="STRING" id="1348612.A0A397G8A1"/>
<dbReference type="GO" id="GO:0003730">
    <property type="term" value="F:mRNA 3'-UTR binding"/>
    <property type="evidence" value="ECO:0007669"/>
    <property type="project" value="TreeGrafter"/>
</dbReference>
<dbReference type="InterPro" id="IPR006085">
    <property type="entry name" value="XPG_DNA_repair_N"/>
</dbReference>
<dbReference type="InterPro" id="IPR006084">
    <property type="entry name" value="XPG/Rad2"/>
</dbReference>
<keyword evidence="1" id="KW-0810">Translation regulation</keyword>
<protein>
    <recommendedName>
        <fullName evidence="8">XPG N-terminal domain-containing protein</fullName>
    </recommendedName>
</protein>
<dbReference type="CDD" id="cd09902">
    <property type="entry name" value="H3TH_MKT1"/>
    <property type="match status" value="1"/>
</dbReference>
<dbReference type="EMBL" id="PQFF01000493">
    <property type="protein sequence ID" value="RHZ47235.1"/>
    <property type="molecule type" value="Genomic_DNA"/>
</dbReference>
<evidence type="ECO:0000259" key="5">
    <source>
        <dbReference type="Pfam" id="PF12247"/>
    </source>
</evidence>
<comment type="similarity">
    <text evidence="2">Belongs to the XPG/RAD2 endonuclease family.</text>
</comment>
<evidence type="ECO:0000313" key="7">
    <source>
        <dbReference type="Proteomes" id="UP000266861"/>
    </source>
</evidence>
<evidence type="ECO:0000313" key="6">
    <source>
        <dbReference type="EMBL" id="RHZ47235.1"/>
    </source>
</evidence>
<dbReference type="PANTHER" id="PTHR11081">
    <property type="entry name" value="FLAP ENDONUCLEASE FAMILY MEMBER"/>
    <property type="match status" value="1"/>
</dbReference>
<dbReference type="CDD" id="cd09858">
    <property type="entry name" value="PIN_MKT1"/>
    <property type="match status" value="1"/>
</dbReference>
<dbReference type="GO" id="GO:0006417">
    <property type="term" value="P:regulation of translation"/>
    <property type="evidence" value="ECO:0007669"/>
    <property type="project" value="UniProtKB-KW"/>
</dbReference>
<dbReference type="GO" id="GO:0004518">
    <property type="term" value="F:nuclease activity"/>
    <property type="evidence" value="ECO:0007669"/>
    <property type="project" value="InterPro"/>
</dbReference>
<gene>
    <name evidence="6" type="ORF">Glove_586g36</name>
</gene>
<dbReference type="InterPro" id="IPR022040">
    <property type="entry name" value="MKT1_N"/>
</dbReference>
<evidence type="ECO:0000256" key="1">
    <source>
        <dbReference type="ARBA" id="ARBA00022845"/>
    </source>
</evidence>
<dbReference type="PANTHER" id="PTHR11081:SF32">
    <property type="entry name" value="POST-TRANSCRIPTIONAL REGULATOR MKT1"/>
    <property type="match status" value="1"/>
</dbReference>
<dbReference type="OrthoDB" id="17262at2759"/>
<feature type="domain" description="XPG N-terminal" evidence="3">
    <location>
        <begin position="8"/>
        <end position="90"/>
    </location>
</feature>
<feature type="domain" description="Post-transcriptional regulator MKT1 C-terminal" evidence="4">
    <location>
        <begin position="476"/>
        <end position="726"/>
    </location>
</feature>
<dbReference type="Pfam" id="PF12247">
    <property type="entry name" value="MKT1_N"/>
    <property type="match status" value="1"/>
</dbReference>
<comment type="caution">
    <text evidence="6">The sequence shown here is derived from an EMBL/GenBank/DDBJ whole genome shotgun (WGS) entry which is preliminary data.</text>
</comment>
<reference evidence="6 7" key="1">
    <citation type="submission" date="2018-08" db="EMBL/GenBank/DDBJ databases">
        <title>Genome and evolution of the arbuscular mycorrhizal fungus Diversispora epigaea (formerly Glomus versiforme) and its bacterial endosymbionts.</title>
        <authorList>
            <person name="Sun X."/>
            <person name="Fei Z."/>
            <person name="Harrison M."/>
        </authorList>
    </citation>
    <scope>NUCLEOTIDE SEQUENCE [LARGE SCALE GENOMIC DNA]</scope>
    <source>
        <strain evidence="6 7">IT104</strain>
    </source>
</reference>
<dbReference type="SUPFAM" id="SSF88723">
    <property type="entry name" value="PIN domain-like"/>
    <property type="match status" value="1"/>
</dbReference>
<dbReference type="Gene3D" id="3.40.50.1010">
    <property type="entry name" value="5'-nuclease"/>
    <property type="match status" value="1"/>
</dbReference>
<dbReference type="Pfam" id="PF00752">
    <property type="entry name" value="XPG_N"/>
    <property type="match status" value="1"/>
</dbReference>
<evidence type="ECO:0008006" key="8">
    <source>
        <dbReference type="Google" id="ProtNLM"/>
    </source>
</evidence>
<sequence>MIRHFDIFIAERRLAQLSSLTNLKDIRLGIEGAHWLRKLLQNTAKEPANAAIGGLPLGLKAAIEKELELLKSFGITPVFVFNGLSVIRKDKPFSTEDNRPGKRAQAWDIYEKNKVITWVVPVSIHQPDLLCFVFEILNEHGIEFIRAPYSAWGQLVYLERHSKSYVHALYGGSELLMYDVEKVITNLDLEKGSYSWLNKKNILNDLALTDEQFLDVCILAGFEYCGTFPPLEFSGFSFKGVHDLIKQYRNGFNAVQGYSDHAAVMKTNYIETFCRTRCAIRYHMILTDDGKVEPLNSEASPSDIHDVIGYRLPDEVYYYLSKGLMSPQVINTLISGVLIENSPLCNGETQEYRQFLSHLLELRAQAMGLLTQPLHQFYQSRRVISVYWFEANTANTEHVLNHNVVPSVHETLNTWNVLERGLEDEKKAQKTSTIDIAFCLKTTATEDQAAKTVMPKNNDKIIESKDEICANVLWKLLELREFLTHSQHTHTTWGSAICKALNMTKPNNNNESHHEQLFTALELIRFGYLHGNHYSRAYYSSPSHVSDEEKKHILLISRTLSLIPAKFKGGPWVGPLSRELLAFNSFVKALNRSLRNLCEMLTLSMFLNGDCVKERNDYLDITLSLPFLYDVNTGLGIIAMTYLENVIAVSKDNENKGTNNSPINDALKKIEETFTSCINVKSDLENGFLFWDEIIVAIKSLKSAKNAGVISNEISSQFLNANIWLSSKRS</sequence>
<organism evidence="6 7">
    <name type="scientific">Diversispora epigaea</name>
    <dbReference type="NCBI Taxonomy" id="1348612"/>
    <lineage>
        <taxon>Eukaryota</taxon>
        <taxon>Fungi</taxon>
        <taxon>Fungi incertae sedis</taxon>
        <taxon>Mucoromycota</taxon>
        <taxon>Glomeromycotina</taxon>
        <taxon>Glomeromycetes</taxon>
        <taxon>Diversisporales</taxon>
        <taxon>Diversisporaceae</taxon>
        <taxon>Diversispora</taxon>
    </lineage>
</organism>
<dbReference type="Pfam" id="PF12246">
    <property type="entry name" value="MKT1_C"/>
    <property type="match status" value="1"/>
</dbReference>
<keyword evidence="7" id="KW-1185">Reference proteome</keyword>